<feature type="transmembrane region" description="Helical" evidence="1">
    <location>
        <begin position="6"/>
        <end position="23"/>
    </location>
</feature>
<dbReference type="Proteomes" id="UP000767854">
    <property type="component" value="Unassembled WGS sequence"/>
</dbReference>
<accession>A0ABS2MP07</accession>
<protein>
    <submittedName>
        <fullName evidence="2">Membrane protein</fullName>
    </submittedName>
</protein>
<dbReference type="InterPro" id="IPR018723">
    <property type="entry name" value="DUF2254_membrane"/>
</dbReference>
<evidence type="ECO:0000313" key="3">
    <source>
        <dbReference type="Proteomes" id="UP000767854"/>
    </source>
</evidence>
<dbReference type="Pfam" id="PF10011">
    <property type="entry name" value="DUF2254"/>
    <property type="match status" value="2"/>
</dbReference>
<keyword evidence="3" id="KW-1185">Reference proteome</keyword>
<feature type="transmembrane region" description="Helical" evidence="1">
    <location>
        <begin position="30"/>
        <end position="51"/>
    </location>
</feature>
<reference evidence="2 3" key="1">
    <citation type="submission" date="2021-01" db="EMBL/GenBank/DDBJ databases">
        <title>Genomic Encyclopedia of Type Strains, Phase IV (KMG-IV): sequencing the most valuable type-strain genomes for metagenomic binning, comparative biology and taxonomic classification.</title>
        <authorList>
            <person name="Goeker M."/>
        </authorList>
    </citation>
    <scope>NUCLEOTIDE SEQUENCE [LARGE SCALE GENOMIC DNA]</scope>
    <source>
        <strain evidence="2 3">DSM 24436</strain>
    </source>
</reference>
<name>A0ABS2MP07_9FIRM</name>
<keyword evidence="1" id="KW-0812">Transmembrane</keyword>
<gene>
    <name evidence="2" type="ORF">JOC49_000641</name>
</gene>
<dbReference type="EMBL" id="JAFBDT010000003">
    <property type="protein sequence ID" value="MBM7561124.1"/>
    <property type="molecule type" value="Genomic_DNA"/>
</dbReference>
<proteinExistence type="predicted"/>
<sequence>MKSFGIFLSGFIYAITSLLFLNINQSGNLVIAASVAVVYVIVGLIYFLVFIHNVSTYIQANGLILRLQKEAQGKIGTYCNQVHQANIISDRPLEKIIEGKTKSIITNDDDGYIQEIDTIRLQKIAQLHGLIIRINKVVGQFVSTESRMITVFSEAPQQLKLEIALRALSPGINDPYTAIHCSKIIGVLLRELANVDKGYIVLRDENTSGFVVYEAYDFEIILFDAFHQIVLYGQTDARVVMGIFKSLKIIAGKASVTNLEVIKEYAEIVYNKLPRDRYDVLEYKKITREFRQLLNEDVNKLNA</sequence>
<evidence type="ECO:0000256" key="1">
    <source>
        <dbReference type="SAM" id="Phobius"/>
    </source>
</evidence>
<comment type="caution">
    <text evidence="2">The sequence shown here is derived from an EMBL/GenBank/DDBJ whole genome shotgun (WGS) entry which is preliminary data.</text>
</comment>
<keyword evidence="1" id="KW-0472">Membrane</keyword>
<keyword evidence="1" id="KW-1133">Transmembrane helix</keyword>
<evidence type="ECO:0000313" key="2">
    <source>
        <dbReference type="EMBL" id="MBM7561124.1"/>
    </source>
</evidence>
<organism evidence="2 3">
    <name type="scientific">Fusibacter tunisiensis</name>
    <dbReference type="NCBI Taxonomy" id="1008308"/>
    <lineage>
        <taxon>Bacteria</taxon>
        <taxon>Bacillati</taxon>
        <taxon>Bacillota</taxon>
        <taxon>Clostridia</taxon>
        <taxon>Eubacteriales</taxon>
        <taxon>Eubacteriales Family XII. Incertae Sedis</taxon>
        <taxon>Fusibacter</taxon>
    </lineage>
</organism>